<proteinExistence type="predicted"/>
<keyword evidence="4" id="KW-1185">Reference proteome</keyword>
<evidence type="ECO:0000313" key="3">
    <source>
        <dbReference type="EMBL" id="MCT7661897.1"/>
    </source>
</evidence>
<feature type="transmembrane region" description="Helical" evidence="2">
    <location>
        <begin position="70"/>
        <end position="90"/>
    </location>
</feature>
<reference evidence="4" key="1">
    <citation type="submission" date="2023-07" db="EMBL/GenBank/DDBJ databases">
        <authorList>
            <person name="Deng Y."/>
            <person name="Zhang Y.-Q."/>
        </authorList>
    </citation>
    <scope>NUCLEOTIDE SEQUENCE [LARGE SCALE GENOMIC DNA]</scope>
    <source>
        <strain evidence="4">CPCC 205710</strain>
    </source>
</reference>
<accession>A0ABT2MI52</accession>
<evidence type="ECO:0000313" key="4">
    <source>
        <dbReference type="Proteomes" id="UP001206639"/>
    </source>
</evidence>
<keyword evidence="2" id="KW-0472">Membrane</keyword>
<comment type="caution">
    <text evidence="3">The sequence shown here is derived from an EMBL/GenBank/DDBJ whole genome shotgun (WGS) entry which is preliminary data.</text>
</comment>
<dbReference type="Proteomes" id="UP001206639">
    <property type="component" value="Unassembled WGS sequence"/>
</dbReference>
<evidence type="ECO:0000256" key="1">
    <source>
        <dbReference type="SAM" id="MobiDB-lite"/>
    </source>
</evidence>
<keyword evidence="2" id="KW-0812">Transmembrane</keyword>
<protein>
    <recommendedName>
        <fullName evidence="5">Sporulation protein</fullName>
    </recommendedName>
</protein>
<organism evidence="3 4">
    <name type="scientific">Mycobacterium deserti</name>
    <dbReference type="NCBI Taxonomy" id="2978347"/>
    <lineage>
        <taxon>Bacteria</taxon>
        <taxon>Bacillati</taxon>
        <taxon>Actinomycetota</taxon>
        <taxon>Actinomycetes</taxon>
        <taxon>Mycobacteriales</taxon>
        <taxon>Mycobacteriaceae</taxon>
        <taxon>Mycobacterium</taxon>
    </lineage>
</organism>
<feature type="region of interest" description="Disordered" evidence="1">
    <location>
        <begin position="1"/>
        <end position="22"/>
    </location>
</feature>
<name>A0ABT2MI52_9MYCO</name>
<evidence type="ECO:0008006" key="5">
    <source>
        <dbReference type="Google" id="ProtNLM"/>
    </source>
</evidence>
<sequence>MNLRQVRTEASPGPDASELFGKPYETADGATVIPVARTRGRTTGSARPLGVFVVKDGRATWRPAIDSERVALMGILVGLISVALTGVAMVRRPPWPDLRGDISRSR</sequence>
<keyword evidence="2" id="KW-1133">Transmembrane helix</keyword>
<evidence type="ECO:0000256" key="2">
    <source>
        <dbReference type="SAM" id="Phobius"/>
    </source>
</evidence>
<dbReference type="RefSeq" id="WP_260995969.1">
    <property type="nucleotide sequence ID" value="NZ_JAODWD010000007.1"/>
</dbReference>
<dbReference type="EMBL" id="JAODWD010000007">
    <property type="protein sequence ID" value="MCT7661897.1"/>
    <property type="molecule type" value="Genomic_DNA"/>
</dbReference>
<gene>
    <name evidence="3" type="ORF">N4S67_26220</name>
</gene>